<dbReference type="Pfam" id="PF13715">
    <property type="entry name" value="CarbopepD_reg_2"/>
    <property type="match status" value="1"/>
</dbReference>
<dbReference type="SUPFAM" id="SSF49464">
    <property type="entry name" value="Carboxypeptidase regulatory domain-like"/>
    <property type="match status" value="1"/>
</dbReference>
<keyword evidence="1" id="KW-0732">Signal</keyword>
<dbReference type="Gene3D" id="2.60.40.1120">
    <property type="entry name" value="Carboxypeptidase-like, regulatory domain"/>
    <property type="match status" value="1"/>
</dbReference>
<gene>
    <name evidence="2" type="ORF">ACFQ2O_13140</name>
</gene>
<evidence type="ECO:0000313" key="2">
    <source>
        <dbReference type="EMBL" id="MFD1187154.1"/>
    </source>
</evidence>
<dbReference type="InterPro" id="IPR008969">
    <property type="entry name" value="CarboxyPept-like_regulatory"/>
</dbReference>
<name>A0ABW3SQP2_9BACT</name>
<accession>A0ABW3SQP2</accession>
<feature type="chain" id="PRO_5047383525" evidence="1">
    <location>
        <begin position="19"/>
        <end position="275"/>
    </location>
</feature>
<comment type="caution">
    <text evidence="2">The sequence shown here is derived from an EMBL/GenBank/DDBJ whole genome shotgun (WGS) entry which is preliminary data.</text>
</comment>
<feature type="signal peptide" evidence="1">
    <location>
        <begin position="1"/>
        <end position="18"/>
    </location>
</feature>
<protein>
    <submittedName>
        <fullName evidence="2">Carboxypeptidase-like regulatory domain-containing protein</fullName>
    </submittedName>
</protein>
<evidence type="ECO:0000256" key="1">
    <source>
        <dbReference type="SAM" id="SignalP"/>
    </source>
</evidence>
<organism evidence="2 3">
    <name type="scientific">Pontibacter rugosus</name>
    <dbReference type="NCBI Taxonomy" id="1745966"/>
    <lineage>
        <taxon>Bacteria</taxon>
        <taxon>Pseudomonadati</taxon>
        <taxon>Bacteroidota</taxon>
        <taxon>Cytophagia</taxon>
        <taxon>Cytophagales</taxon>
        <taxon>Hymenobacteraceae</taxon>
        <taxon>Pontibacter</taxon>
    </lineage>
</organism>
<dbReference type="RefSeq" id="WP_377528323.1">
    <property type="nucleotide sequence ID" value="NZ_JBHTLD010000119.1"/>
</dbReference>
<evidence type="ECO:0000313" key="3">
    <source>
        <dbReference type="Proteomes" id="UP001597094"/>
    </source>
</evidence>
<proteinExistence type="predicted"/>
<dbReference type="Proteomes" id="UP001597094">
    <property type="component" value="Unassembled WGS sequence"/>
</dbReference>
<sequence length="275" mass="30756">MKYILALLFLLLPFMLQAQTIKLQGKVLAKASGQELPYINIGIRNKNIGTASDEKGNFILVLPKERQQDTLTFSAIGYKELSVPVRQLETQKQPLAITLEERENTLQEVIVQNRKLKIKKLGITGRLPIVWGAPENRDSKDIYEFANFIQVKGKSTELLSAHFYVASEKLDSALFRINLYKSSNGLPDERLVQKSILKRLPAKAGWVSIDLQPFDIYTDEDFFLGIEYLPGSGVDRLAVLLGAKLGGSSYSREASLGTWKKFSGASLSGYVTVRQ</sequence>
<keyword evidence="3" id="KW-1185">Reference proteome</keyword>
<reference evidence="3" key="1">
    <citation type="journal article" date="2019" name="Int. J. Syst. Evol. Microbiol.">
        <title>The Global Catalogue of Microorganisms (GCM) 10K type strain sequencing project: providing services to taxonomists for standard genome sequencing and annotation.</title>
        <authorList>
            <consortium name="The Broad Institute Genomics Platform"/>
            <consortium name="The Broad Institute Genome Sequencing Center for Infectious Disease"/>
            <person name="Wu L."/>
            <person name="Ma J."/>
        </authorList>
    </citation>
    <scope>NUCLEOTIDE SEQUENCE [LARGE SCALE GENOMIC DNA]</scope>
    <source>
        <strain evidence="3">JCM 31319</strain>
    </source>
</reference>
<dbReference type="EMBL" id="JBHTLD010000119">
    <property type="protein sequence ID" value="MFD1187154.1"/>
    <property type="molecule type" value="Genomic_DNA"/>
</dbReference>